<evidence type="ECO:0000256" key="1">
    <source>
        <dbReference type="SAM" id="Phobius"/>
    </source>
</evidence>
<reference evidence="2" key="2">
    <citation type="submission" date="2014-03" db="EMBL/GenBank/DDBJ databases">
        <authorList>
            <person name="Genoscope - CEA"/>
        </authorList>
    </citation>
    <scope>NUCLEOTIDE SEQUENCE</scope>
</reference>
<dbReference type="PaxDb" id="8022-A0A060YU29"/>
<proteinExistence type="predicted"/>
<gene>
    <name evidence="2" type="ORF">GSONMT00032960001</name>
</gene>
<feature type="transmembrane region" description="Helical" evidence="1">
    <location>
        <begin position="41"/>
        <end position="58"/>
    </location>
</feature>
<name>A0A060YU29_ONCMY</name>
<dbReference type="Proteomes" id="UP000193380">
    <property type="component" value="Unassembled WGS sequence"/>
</dbReference>
<organism evidence="2 3">
    <name type="scientific">Oncorhynchus mykiss</name>
    <name type="common">Rainbow trout</name>
    <name type="synonym">Salmo gairdneri</name>
    <dbReference type="NCBI Taxonomy" id="8022"/>
    <lineage>
        <taxon>Eukaryota</taxon>
        <taxon>Metazoa</taxon>
        <taxon>Chordata</taxon>
        <taxon>Craniata</taxon>
        <taxon>Vertebrata</taxon>
        <taxon>Euteleostomi</taxon>
        <taxon>Actinopterygii</taxon>
        <taxon>Neopterygii</taxon>
        <taxon>Teleostei</taxon>
        <taxon>Protacanthopterygii</taxon>
        <taxon>Salmoniformes</taxon>
        <taxon>Salmonidae</taxon>
        <taxon>Salmoninae</taxon>
        <taxon>Oncorhynchus</taxon>
    </lineage>
</organism>
<dbReference type="AlphaFoldDB" id="A0A060YU29"/>
<reference evidence="2" key="1">
    <citation type="journal article" date="2014" name="Nat. Commun.">
        <title>The rainbow trout genome provides novel insights into evolution after whole-genome duplication in vertebrates.</title>
        <authorList>
            <person name="Berthelot C."/>
            <person name="Brunet F."/>
            <person name="Chalopin D."/>
            <person name="Juanchich A."/>
            <person name="Bernard M."/>
            <person name="Noel B."/>
            <person name="Bento P."/>
            <person name="Da Silva C."/>
            <person name="Labadie K."/>
            <person name="Alberti A."/>
            <person name="Aury J.M."/>
            <person name="Louis A."/>
            <person name="Dehais P."/>
            <person name="Bardou P."/>
            <person name="Montfort J."/>
            <person name="Klopp C."/>
            <person name="Cabau C."/>
            <person name="Gaspin C."/>
            <person name="Thorgaard G.H."/>
            <person name="Boussaha M."/>
            <person name="Quillet E."/>
            <person name="Guyomard R."/>
            <person name="Galiana D."/>
            <person name="Bobe J."/>
            <person name="Volff J.N."/>
            <person name="Genet C."/>
            <person name="Wincker P."/>
            <person name="Jaillon O."/>
            <person name="Roest Crollius H."/>
            <person name="Guiguen Y."/>
        </authorList>
    </citation>
    <scope>NUCLEOTIDE SEQUENCE [LARGE SCALE GENOMIC DNA]</scope>
</reference>
<evidence type="ECO:0000313" key="2">
    <source>
        <dbReference type="EMBL" id="CDQ95077.1"/>
    </source>
</evidence>
<protein>
    <submittedName>
        <fullName evidence="2">Uncharacterized protein</fullName>
    </submittedName>
</protein>
<evidence type="ECO:0000313" key="3">
    <source>
        <dbReference type="Proteomes" id="UP000193380"/>
    </source>
</evidence>
<keyword evidence="1" id="KW-1133">Transmembrane helix</keyword>
<dbReference type="EMBL" id="FR919661">
    <property type="protein sequence ID" value="CDQ95077.1"/>
    <property type="molecule type" value="Genomic_DNA"/>
</dbReference>
<sequence length="59" mass="7004">MSMVQQPKDLQRRVVVAQRLQKQSFQFTVVWALGRMETKPVITFLKTLLIVYSFVFWVS</sequence>
<accession>A0A060YU29</accession>
<keyword evidence="1" id="KW-0812">Transmembrane</keyword>
<keyword evidence="1" id="KW-0472">Membrane</keyword>